<evidence type="ECO:0000313" key="4">
    <source>
        <dbReference type="RefSeq" id="XP_020650878.1"/>
    </source>
</evidence>
<gene>
    <name evidence="4 5" type="primary">CUNH20orf27</name>
</gene>
<keyword evidence="3" id="KW-1185">Reference proteome</keyword>
<dbReference type="AlphaFoldDB" id="A0A6J0TTJ6"/>
<evidence type="ECO:0000313" key="5">
    <source>
        <dbReference type="RefSeq" id="XP_020650879.1"/>
    </source>
</evidence>
<reference evidence="4 5" key="1">
    <citation type="submission" date="2025-04" db="UniProtKB">
        <authorList>
            <consortium name="RefSeq"/>
        </authorList>
    </citation>
    <scope>IDENTIFICATION</scope>
</reference>
<comment type="similarity">
    <text evidence="1">Belongs to the ADISSP family.</text>
</comment>
<protein>
    <recommendedName>
        <fullName evidence="2">Adipose-secreted signaling protein</fullName>
    </recommendedName>
</protein>
<name>A0A6J0TTJ6_9SAUR</name>
<dbReference type="PANTHER" id="PTHR13287:SF2">
    <property type="entry name" value="ADIPOSE-SECRETED SIGNALING PROTEIN"/>
    <property type="match status" value="1"/>
</dbReference>
<dbReference type="OrthoDB" id="6246153at2759"/>
<dbReference type="Pfam" id="PF15006">
    <property type="entry name" value="DUF4517"/>
    <property type="match status" value="1"/>
</dbReference>
<evidence type="ECO:0000256" key="1">
    <source>
        <dbReference type="ARBA" id="ARBA00035018"/>
    </source>
</evidence>
<sequence>MATANKGTKPKVGGVRFAPTQAVEGSSSHVHFDEKLHDSVVMVSQEKDGNFLVKVGFLKILHKYEITFVLPFVERLGKDVCAAPLSNLHLKVINILPVSEGYSIKCEYTAHKEGVLHEEMVLCSESSAGASIKVVVQARVMDRHHGTPMLLEGVKCVGAELEYDSEQSEWQGFD</sequence>
<proteinExistence type="inferred from homology"/>
<dbReference type="CTD" id="54976"/>
<dbReference type="KEGG" id="pvt:110079841"/>
<evidence type="ECO:0000256" key="2">
    <source>
        <dbReference type="ARBA" id="ARBA00035300"/>
    </source>
</evidence>
<accession>A0A6J0TTJ6</accession>
<dbReference type="PANTHER" id="PTHR13287">
    <property type="entry name" value="ADIPOSE-SECRETED SIGNALING PROTEIN"/>
    <property type="match status" value="1"/>
</dbReference>
<dbReference type="RefSeq" id="XP_020650879.1">
    <property type="nucleotide sequence ID" value="XM_020795220.1"/>
</dbReference>
<organism evidence="3 4">
    <name type="scientific">Pogona vitticeps</name>
    <name type="common">central bearded dragon</name>
    <dbReference type="NCBI Taxonomy" id="103695"/>
    <lineage>
        <taxon>Eukaryota</taxon>
        <taxon>Metazoa</taxon>
        <taxon>Chordata</taxon>
        <taxon>Craniata</taxon>
        <taxon>Vertebrata</taxon>
        <taxon>Euteleostomi</taxon>
        <taxon>Lepidosauria</taxon>
        <taxon>Squamata</taxon>
        <taxon>Bifurcata</taxon>
        <taxon>Unidentata</taxon>
        <taxon>Episquamata</taxon>
        <taxon>Toxicofera</taxon>
        <taxon>Iguania</taxon>
        <taxon>Acrodonta</taxon>
        <taxon>Agamidae</taxon>
        <taxon>Amphibolurinae</taxon>
        <taxon>Pogona</taxon>
    </lineage>
</organism>
<evidence type="ECO:0000313" key="3">
    <source>
        <dbReference type="Proteomes" id="UP001652642"/>
    </source>
</evidence>
<dbReference type="InterPro" id="IPR026794">
    <property type="entry name" value="ADISSP"/>
</dbReference>
<dbReference type="Proteomes" id="UP001652642">
    <property type="component" value="Chromosome 5"/>
</dbReference>
<dbReference type="RefSeq" id="XP_020650878.1">
    <property type="nucleotide sequence ID" value="XM_020795219.1"/>
</dbReference>